<keyword evidence="2" id="KW-1185">Reference proteome</keyword>
<organism evidence="1 2">
    <name type="scientific">Rubroshorea leprosula</name>
    <dbReference type="NCBI Taxonomy" id="152421"/>
    <lineage>
        <taxon>Eukaryota</taxon>
        <taxon>Viridiplantae</taxon>
        <taxon>Streptophyta</taxon>
        <taxon>Embryophyta</taxon>
        <taxon>Tracheophyta</taxon>
        <taxon>Spermatophyta</taxon>
        <taxon>Magnoliopsida</taxon>
        <taxon>eudicotyledons</taxon>
        <taxon>Gunneridae</taxon>
        <taxon>Pentapetalae</taxon>
        <taxon>rosids</taxon>
        <taxon>malvids</taxon>
        <taxon>Malvales</taxon>
        <taxon>Dipterocarpaceae</taxon>
        <taxon>Rubroshorea</taxon>
    </lineage>
</organism>
<reference evidence="1 2" key="1">
    <citation type="journal article" date="2021" name="Commun. Biol.">
        <title>The genome of Shorea leprosula (Dipterocarpaceae) highlights the ecological relevance of drought in aseasonal tropical rainforests.</title>
        <authorList>
            <person name="Ng K.K.S."/>
            <person name="Kobayashi M.J."/>
            <person name="Fawcett J.A."/>
            <person name="Hatakeyama M."/>
            <person name="Paape T."/>
            <person name="Ng C.H."/>
            <person name="Ang C.C."/>
            <person name="Tnah L.H."/>
            <person name="Lee C.T."/>
            <person name="Nishiyama T."/>
            <person name="Sese J."/>
            <person name="O'Brien M.J."/>
            <person name="Copetti D."/>
            <person name="Mohd Noor M.I."/>
            <person name="Ong R.C."/>
            <person name="Putra M."/>
            <person name="Sireger I.Z."/>
            <person name="Indrioko S."/>
            <person name="Kosugi Y."/>
            <person name="Izuno A."/>
            <person name="Isagi Y."/>
            <person name="Lee S.L."/>
            <person name="Shimizu K.K."/>
        </authorList>
    </citation>
    <scope>NUCLEOTIDE SEQUENCE [LARGE SCALE GENOMIC DNA]</scope>
    <source>
        <strain evidence="1">214</strain>
    </source>
</reference>
<evidence type="ECO:0000313" key="1">
    <source>
        <dbReference type="EMBL" id="GKV06379.1"/>
    </source>
</evidence>
<accession>A0AAV5J2G8</accession>
<protein>
    <submittedName>
        <fullName evidence="1">Uncharacterized protein</fullName>
    </submittedName>
</protein>
<evidence type="ECO:0000313" key="2">
    <source>
        <dbReference type="Proteomes" id="UP001054252"/>
    </source>
</evidence>
<proteinExistence type="predicted"/>
<dbReference type="Proteomes" id="UP001054252">
    <property type="component" value="Unassembled WGS sequence"/>
</dbReference>
<name>A0AAV5J2G8_9ROSI</name>
<sequence>MLEKIIGYQEHFSRIVLSIFTRKSSRSSLSVKKEIAWSLNWKAAGDEDEDKSNLVIYLFSTLATPRWQEMSCVELTWEG</sequence>
<dbReference type="EMBL" id="BPVZ01000025">
    <property type="protein sequence ID" value="GKV06379.1"/>
    <property type="molecule type" value="Genomic_DNA"/>
</dbReference>
<dbReference type="AlphaFoldDB" id="A0AAV5J2G8"/>
<gene>
    <name evidence="1" type="ORF">SLEP1_g18280</name>
</gene>
<comment type="caution">
    <text evidence="1">The sequence shown here is derived from an EMBL/GenBank/DDBJ whole genome shotgun (WGS) entry which is preliminary data.</text>
</comment>